<proteinExistence type="predicted"/>
<reference evidence="2" key="1">
    <citation type="submission" date="2020-05" db="EMBL/GenBank/DDBJ databases">
        <authorList>
            <person name="Chiriac C."/>
            <person name="Salcher M."/>
            <person name="Ghai R."/>
            <person name="Kavagutti S V."/>
        </authorList>
    </citation>
    <scope>NUCLEOTIDE SEQUENCE</scope>
</reference>
<dbReference type="AlphaFoldDB" id="A0A6J6MN41"/>
<evidence type="ECO:0000256" key="1">
    <source>
        <dbReference type="SAM" id="MobiDB-lite"/>
    </source>
</evidence>
<dbReference type="EMBL" id="CAEZXF010000063">
    <property type="protein sequence ID" value="CAB4675701.1"/>
    <property type="molecule type" value="Genomic_DNA"/>
</dbReference>
<name>A0A6J6MN41_9ZZZZ</name>
<evidence type="ECO:0000313" key="2">
    <source>
        <dbReference type="EMBL" id="CAB4675701.1"/>
    </source>
</evidence>
<feature type="region of interest" description="Disordered" evidence="1">
    <location>
        <begin position="1"/>
        <end position="28"/>
    </location>
</feature>
<protein>
    <submittedName>
        <fullName evidence="2">Unannotated protein</fullName>
    </submittedName>
</protein>
<organism evidence="2">
    <name type="scientific">freshwater metagenome</name>
    <dbReference type="NCBI Taxonomy" id="449393"/>
    <lineage>
        <taxon>unclassified sequences</taxon>
        <taxon>metagenomes</taxon>
        <taxon>ecological metagenomes</taxon>
    </lineage>
</organism>
<sequence>MKSASERSFNVPAPNKPAPTNKIEPTGNNATKEVLNDLTIVWLTARFAAFEYVLRPLAAIPFVFSLTLSKTTTVS</sequence>
<accession>A0A6J6MN41</accession>
<gene>
    <name evidence="2" type="ORF">UFOPK2355_00339</name>
</gene>